<evidence type="ECO:0000313" key="10">
    <source>
        <dbReference type="Proteomes" id="UP001521181"/>
    </source>
</evidence>
<accession>A0ABS8YZ56</accession>
<evidence type="ECO:0000256" key="3">
    <source>
        <dbReference type="ARBA" id="ARBA00022475"/>
    </source>
</evidence>
<dbReference type="PROSITE" id="PS51257">
    <property type="entry name" value="PROKAR_LIPOPROTEIN"/>
    <property type="match status" value="1"/>
</dbReference>
<evidence type="ECO:0000256" key="7">
    <source>
        <dbReference type="SAM" id="Phobius"/>
    </source>
</evidence>
<proteinExistence type="inferred from homology"/>
<gene>
    <name evidence="9" type="ORF">LZA78_15015</name>
</gene>
<dbReference type="RefSeq" id="WP_233677736.1">
    <property type="nucleotide sequence ID" value="NZ_JAJUOS010000013.1"/>
</dbReference>
<comment type="caution">
    <text evidence="9">The sequence shown here is derived from an EMBL/GenBank/DDBJ whole genome shotgun (WGS) entry which is preliminary data.</text>
</comment>
<feature type="transmembrane region" description="Helical" evidence="7">
    <location>
        <begin position="265"/>
        <end position="288"/>
    </location>
</feature>
<evidence type="ECO:0000313" key="9">
    <source>
        <dbReference type="EMBL" id="MCE5974798.1"/>
    </source>
</evidence>
<evidence type="ECO:0000256" key="6">
    <source>
        <dbReference type="ARBA" id="ARBA00023136"/>
    </source>
</evidence>
<protein>
    <submittedName>
        <fullName evidence="9">FtsX-like permease family protein</fullName>
    </submittedName>
</protein>
<dbReference type="PANTHER" id="PTHR30489">
    <property type="entry name" value="LIPOPROTEIN-RELEASING SYSTEM TRANSMEMBRANE PROTEIN LOLE"/>
    <property type="match status" value="1"/>
</dbReference>
<sequence>MVSALDRKALRDLLRLWAQVLAIGSVLACGVMVLVLGSGTRASLEASRAAYYERQRFAEIFAEATRVPETLLPEIAAIPGVARLSPGIRTTAVIDLPGVSEPVSADVRSLPASGRDPVLNAPLLRAGRLPDPLHPDEVALYAPFAEARGLMPGDRLSAVIEGQRRSLTVTGHVLSPEYIYTIGPGSMMPDDTRFGVLWIGQDAAAAATDMSGAFNSLALQLARDAVAPAVVSALDRLLAPYGGTGAHDRTDQISHAFLQSELEQLGAMALILPPIFLTVSAFLVNMVLSRLIALERAQIGLLKAVGYTTGAIATHYLKLAAGIALIGTVVGWGAGWYLGAAMTRMYADFFRLPWLIYAPSAWPFVLSAVLALLTTLSGAGRAVWASVRLPPAVAMSPPAPPVYRRGLIDGLGTWAQLQQTTMMILRAITRWPGRAAVTVFGVAASVSVLIASFFTYDAMDLMVDEIFTRANRQNVTLILASARNESALDDARALPGVIRAEGAFVLPVRLRNANREELTSLTAHPEHSELSRLIDDKGRQVQLPDYGLVLPEGLAGKLGLSPGDMVTVEALAPPRETWAVPLAATIRQTLGQDAHIAAPALFRLMRQTPQVNQINLQVDATQMDALNAAVKSTPAIAGIADWTRTRSQFTATIEENLSISTVIYSALGMLITLGVVYNAARIRLSERAHELASLRVLGFGRGEVAWVLVGELMLLTLIGLPVGWLGGYGFAALVVQGFSTDVVALPLVVNRQTFAYACLIVLATALAAALVVRRRLDRIDIVQALKARD</sequence>
<keyword evidence="6 7" id="KW-0472">Membrane</keyword>
<feature type="transmembrane region" description="Helical" evidence="7">
    <location>
        <begin position="705"/>
        <end position="734"/>
    </location>
</feature>
<reference evidence="9 10" key="1">
    <citation type="submission" date="2021-12" db="EMBL/GenBank/DDBJ databases">
        <title>Sinirhodobacter sp. WL0062 is a bacterium isolated from seawater.</title>
        <authorList>
            <person name="Wang L."/>
            <person name="He W."/>
            <person name="Zhang D.-F."/>
        </authorList>
    </citation>
    <scope>NUCLEOTIDE SEQUENCE [LARGE SCALE GENOMIC DNA]</scope>
    <source>
        <strain evidence="9 10">WL0062</strain>
    </source>
</reference>
<feature type="domain" description="ABC3 transporter permease C-terminal" evidence="8">
    <location>
        <begin position="275"/>
        <end position="390"/>
    </location>
</feature>
<dbReference type="InterPro" id="IPR003838">
    <property type="entry name" value="ABC3_permease_C"/>
</dbReference>
<evidence type="ECO:0000256" key="4">
    <source>
        <dbReference type="ARBA" id="ARBA00022692"/>
    </source>
</evidence>
<evidence type="ECO:0000256" key="2">
    <source>
        <dbReference type="ARBA" id="ARBA00005236"/>
    </source>
</evidence>
<comment type="subcellular location">
    <subcellularLocation>
        <location evidence="1">Cell membrane</location>
        <topology evidence="1">Multi-pass membrane protein</topology>
    </subcellularLocation>
</comment>
<name>A0ABS8YZ56_9RHOB</name>
<keyword evidence="10" id="KW-1185">Reference proteome</keyword>
<dbReference type="Pfam" id="PF02687">
    <property type="entry name" value="FtsX"/>
    <property type="match status" value="2"/>
</dbReference>
<dbReference type="Proteomes" id="UP001521181">
    <property type="component" value="Unassembled WGS sequence"/>
</dbReference>
<evidence type="ECO:0000256" key="5">
    <source>
        <dbReference type="ARBA" id="ARBA00022989"/>
    </source>
</evidence>
<evidence type="ECO:0000256" key="1">
    <source>
        <dbReference type="ARBA" id="ARBA00004651"/>
    </source>
</evidence>
<feature type="transmembrane region" description="Helical" evidence="7">
    <location>
        <begin position="662"/>
        <end position="684"/>
    </location>
</feature>
<dbReference type="PANTHER" id="PTHR30489:SF0">
    <property type="entry name" value="LIPOPROTEIN-RELEASING SYSTEM TRANSMEMBRANE PROTEIN LOLE"/>
    <property type="match status" value="1"/>
</dbReference>
<keyword evidence="3" id="KW-1003">Cell membrane</keyword>
<feature type="transmembrane region" description="Helical" evidence="7">
    <location>
        <begin position="319"/>
        <end position="340"/>
    </location>
</feature>
<dbReference type="InterPro" id="IPR051447">
    <property type="entry name" value="Lipoprotein-release_system"/>
</dbReference>
<feature type="transmembrane region" description="Helical" evidence="7">
    <location>
        <begin position="435"/>
        <end position="456"/>
    </location>
</feature>
<dbReference type="EMBL" id="JAJUOS010000013">
    <property type="protein sequence ID" value="MCE5974798.1"/>
    <property type="molecule type" value="Genomic_DNA"/>
</dbReference>
<feature type="domain" description="ABC3 transporter permease C-terminal" evidence="8">
    <location>
        <begin position="663"/>
        <end position="776"/>
    </location>
</feature>
<feature type="transmembrane region" description="Helical" evidence="7">
    <location>
        <begin position="360"/>
        <end position="379"/>
    </location>
</feature>
<keyword evidence="4 7" id="KW-0812">Transmembrane</keyword>
<feature type="transmembrane region" description="Helical" evidence="7">
    <location>
        <begin position="16"/>
        <end position="37"/>
    </location>
</feature>
<keyword evidence="5 7" id="KW-1133">Transmembrane helix</keyword>
<organism evidence="9 10">
    <name type="scientific">Rhodobacter flavimaris</name>
    <dbReference type="NCBI Taxonomy" id="2907145"/>
    <lineage>
        <taxon>Bacteria</taxon>
        <taxon>Pseudomonadati</taxon>
        <taxon>Pseudomonadota</taxon>
        <taxon>Alphaproteobacteria</taxon>
        <taxon>Rhodobacterales</taxon>
        <taxon>Rhodobacter group</taxon>
        <taxon>Rhodobacter</taxon>
    </lineage>
</organism>
<comment type="similarity">
    <text evidence="2">Belongs to the ABC-4 integral membrane protein family. LolC/E subfamily.</text>
</comment>
<feature type="transmembrane region" description="Helical" evidence="7">
    <location>
        <begin position="754"/>
        <end position="772"/>
    </location>
</feature>
<evidence type="ECO:0000259" key="8">
    <source>
        <dbReference type="Pfam" id="PF02687"/>
    </source>
</evidence>